<dbReference type="Gene3D" id="3.40.50.1700">
    <property type="entry name" value="Glycoside hydrolase family 3 C-terminal domain"/>
    <property type="match status" value="1"/>
</dbReference>
<protein>
    <recommendedName>
        <fullName evidence="3">beta-N-acetylhexosaminidase</fullName>
        <ecNumber evidence="3">3.2.1.52</ecNumber>
    </recommendedName>
</protein>
<dbReference type="InterPro" id="IPR019800">
    <property type="entry name" value="Glyco_hydro_3_AS"/>
</dbReference>
<dbReference type="Pfam" id="PF00933">
    <property type="entry name" value="Glyco_hydro_3"/>
    <property type="match status" value="1"/>
</dbReference>
<evidence type="ECO:0000313" key="10">
    <source>
        <dbReference type="EMBL" id="WNM39060.1"/>
    </source>
</evidence>
<dbReference type="InterPro" id="IPR001764">
    <property type="entry name" value="Glyco_hydro_3_N"/>
</dbReference>
<dbReference type="PROSITE" id="PS00775">
    <property type="entry name" value="GLYCOSYL_HYDROL_F3"/>
    <property type="match status" value="1"/>
</dbReference>
<dbReference type="EMBL" id="CP134876">
    <property type="protein sequence ID" value="WNM39060.1"/>
    <property type="molecule type" value="Genomic_DNA"/>
</dbReference>
<keyword evidence="4 6" id="KW-0378">Hydrolase</keyword>
<feature type="chain" id="PRO_5045819942" description="beta-N-acetylhexosaminidase" evidence="7">
    <location>
        <begin position="32"/>
        <end position="612"/>
    </location>
</feature>
<comment type="catalytic activity">
    <reaction evidence="1">
        <text>Hydrolysis of terminal non-reducing N-acetyl-D-hexosamine residues in N-acetyl-beta-D-hexosaminides.</text>
        <dbReference type="EC" id="3.2.1.52"/>
    </reaction>
</comment>
<dbReference type="SUPFAM" id="SSF51445">
    <property type="entry name" value="(Trans)glycosidases"/>
    <property type="match status" value="1"/>
</dbReference>
<comment type="similarity">
    <text evidence="2 6">Belongs to the glycosyl hydrolase 3 family.</text>
</comment>
<evidence type="ECO:0000256" key="1">
    <source>
        <dbReference type="ARBA" id="ARBA00001231"/>
    </source>
</evidence>
<feature type="domain" description="Glycoside hydrolase family 3 C-terminal" evidence="9">
    <location>
        <begin position="441"/>
        <end position="609"/>
    </location>
</feature>
<dbReference type="Gene3D" id="3.20.20.300">
    <property type="entry name" value="Glycoside hydrolase, family 3, N-terminal domain"/>
    <property type="match status" value="1"/>
</dbReference>
<dbReference type="InterPro" id="IPR036881">
    <property type="entry name" value="Glyco_hydro_3_C_sf"/>
</dbReference>
<dbReference type="InterPro" id="IPR036962">
    <property type="entry name" value="Glyco_hydro_3_N_sf"/>
</dbReference>
<dbReference type="Proteomes" id="UP001303001">
    <property type="component" value="Chromosome"/>
</dbReference>
<dbReference type="Pfam" id="PF01915">
    <property type="entry name" value="Glyco_hydro_3_C"/>
    <property type="match status" value="1"/>
</dbReference>
<organism evidence="10 11">
    <name type="scientific">Micromonospora halotolerans</name>
    <dbReference type="NCBI Taxonomy" id="709879"/>
    <lineage>
        <taxon>Bacteria</taxon>
        <taxon>Bacillati</taxon>
        <taxon>Actinomycetota</taxon>
        <taxon>Actinomycetes</taxon>
        <taxon>Micromonosporales</taxon>
        <taxon>Micromonosporaceae</taxon>
        <taxon>Micromonospora</taxon>
    </lineage>
</organism>
<dbReference type="PRINTS" id="PR00133">
    <property type="entry name" value="GLHYDRLASE3"/>
</dbReference>
<keyword evidence="11" id="KW-1185">Reference proteome</keyword>
<dbReference type="RefSeq" id="WP_313720906.1">
    <property type="nucleotide sequence ID" value="NZ_CP134876.1"/>
</dbReference>
<evidence type="ECO:0000313" key="11">
    <source>
        <dbReference type="Proteomes" id="UP001303001"/>
    </source>
</evidence>
<gene>
    <name evidence="10" type="ORF">RMN56_28660</name>
</gene>
<reference evidence="10 11" key="1">
    <citation type="submission" date="2023-09" db="EMBL/GenBank/DDBJ databases">
        <title>Micromonospora halotolerans DSM 45598 genome sequence.</title>
        <authorList>
            <person name="Mo P."/>
        </authorList>
    </citation>
    <scope>NUCLEOTIDE SEQUENCE [LARGE SCALE GENOMIC DNA]</scope>
    <source>
        <strain evidence="10 11">DSM 45598</strain>
    </source>
</reference>
<dbReference type="SUPFAM" id="SSF52279">
    <property type="entry name" value="Beta-D-glucan exohydrolase, C-terminal domain"/>
    <property type="match status" value="1"/>
</dbReference>
<evidence type="ECO:0000259" key="9">
    <source>
        <dbReference type="Pfam" id="PF01915"/>
    </source>
</evidence>
<feature type="domain" description="Glycoside hydrolase family 3 N-terminal" evidence="8">
    <location>
        <begin position="62"/>
        <end position="402"/>
    </location>
</feature>
<sequence>MIVHPSSRSRTRLGVSALSAALLAGVATAGAAPSMAADSGPAVPPTSSAETGWVMSTLHRMTLEEKVGQLFATRVYGETADTTDPAMVSINRSFLGVDNAAQAVARYHLGGIIYFAYAGNTRSPQQVAELSNGIQRAAGDEHLGVPVLVSTDQEQGAVVRLGPPATQFPGNMALAAGRSVADAGTAARITGQELRAVGINQDLAPVSDVNINPANPVIGVRSFGEDPALAAEMVAAQVTNYQEAGVAATLKHFPGHGDTAVDSHSGLPVISHSREEWERIDLPPFKAAIARGVDAVMTAHIVVPALDPSGDPATLSRPILTGLLRDELGYDGVVITDSLGMAGVRQKYGDDRVPVLALKAGVDMLLNPPVMQVAYDAVLAAVRNGELTERRIDESVARVLRLKWHRGIVHSPYVDTAAVAGTVGTPDHLAAAQEITDRTTTLLRDDADTLPLVPQERVLVTGWDDPATPTTTAALGRALNDRGLAVDVLSTGEKPTQKRIDAARAAARAHPVTVVVTNRATTDTGQQRLVRALLATGTRLVVVAVRDPYDVSSFPGVPTYLATYVFNDVAMSSLAAVLTGAIQPGGRLPVTIPDPAHPGTALFPFGAGLTTT</sequence>
<dbReference type="GO" id="GO:0016787">
    <property type="term" value="F:hydrolase activity"/>
    <property type="evidence" value="ECO:0007669"/>
    <property type="project" value="UniProtKB-KW"/>
</dbReference>
<dbReference type="InterPro" id="IPR017853">
    <property type="entry name" value="GH"/>
</dbReference>
<feature type="signal peptide" evidence="7">
    <location>
        <begin position="1"/>
        <end position="31"/>
    </location>
</feature>
<keyword evidence="5 6" id="KW-0326">Glycosidase</keyword>
<dbReference type="PANTHER" id="PTHR30480:SF13">
    <property type="entry name" value="BETA-HEXOSAMINIDASE"/>
    <property type="match status" value="1"/>
</dbReference>
<keyword evidence="7" id="KW-0732">Signal</keyword>
<accession>A0ABY9ZWV3</accession>
<evidence type="ECO:0000256" key="7">
    <source>
        <dbReference type="SAM" id="SignalP"/>
    </source>
</evidence>
<evidence type="ECO:0000256" key="5">
    <source>
        <dbReference type="ARBA" id="ARBA00023295"/>
    </source>
</evidence>
<evidence type="ECO:0000256" key="2">
    <source>
        <dbReference type="ARBA" id="ARBA00005336"/>
    </source>
</evidence>
<dbReference type="EC" id="3.2.1.52" evidence="3"/>
<evidence type="ECO:0000259" key="8">
    <source>
        <dbReference type="Pfam" id="PF00933"/>
    </source>
</evidence>
<evidence type="ECO:0000256" key="3">
    <source>
        <dbReference type="ARBA" id="ARBA00012663"/>
    </source>
</evidence>
<proteinExistence type="inferred from homology"/>
<evidence type="ECO:0000256" key="6">
    <source>
        <dbReference type="RuleBase" id="RU361161"/>
    </source>
</evidence>
<dbReference type="InterPro" id="IPR002772">
    <property type="entry name" value="Glyco_hydro_3_C"/>
</dbReference>
<dbReference type="InterPro" id="IPR050226">
    <property type="entry name" value="NagZ_Beta-hexosaminidase"/>
</dbReference>
<dbReference type="PANTHER" id="PTHR30480">
    <property type="entry name" value="BETA-HEXOSAMINIDASE-RELATED"/>
    <property type="match status" value="1"/>
</dbReference>
<name>A0ABY9ZWV3_9ACTN</name>
<evidence type="ECO:0000256" key="4">
    <source>
        <dbReference type="ARBA" id="ARBA00022801"/>
    </source>
</evidence>